<reference evidence="1" key="2">
    <citation type="submission" date="2014-07" db="EMBL/GenBank/DDBJ databases">
        <authorList>
            <person name="Hull J."/>
        </authorList>
    </citation>
    <scope>NUCLEOTIDE SEQUENCE</scope>
</reference>
<proteinExistence type="predicted"/>
<reference evidence="1" key="1">
    <citation type="journal article" date="2014" name="PLoS ONE">
        <title>Transcriptome-Based Identification of ABC Transporters in the Western Tarnished Plant Bug Lygus hesperus.</title>
        <authorList>
            <person name="Hull J.J."/>
            <person name="Chaney K."/>
            <person name="Geib S.M."/>
            <person name="Fabrick J.A."/>
            <person name="Brent C.S."/>
            <person name="Walsh D."/>
            <person name="Lavine L.C."/>
        </authorList>
    </citation>
    <scope>NUCLEOTIDE SEQUENCE</scope>
</reference>
<dbReference type="AlphaFoldDB" id="A0A0A9WE06"/>
<sequence>MPWPPKPILYDLTLKDKEVDASNLHWGMHRGRQPQTVAILSFYTGQPPVYIDQLKEILVVETNLAYMLTTMCDQDYCEKDFPELLHPEEKPQNATRQIGCFCDYNPKVCRGLYGSPIVHNGDVYGLLVSKVKCSSENPRATIGKAISIETMDWIVSKVPGIFERLGHEANSSKFREGAIVSNYEVDIPMGSDAI</sequence>
<evidence type="ECO:0000313" key="2">
    <source>
        <dbReference type="EMBL" id="JAG57019.1"/>
    </source>
</evidence>
<protein>
    <submittedName>
        <fullName evidence="1">Trypsin</fullName>
    </submittedName>
</protein>
<reference evidence="2" key="3">
    <citation type="submission" date="2014-09" db="EMBL/GenBank/DDBJ databases">
        <authorList>
            <person name="Magalhaes I.L.F."/>
            <person name="Oliveira U."/>
            <person name="Santos F.R."/>
            <person name="Vidigal T.H.D.A."/>
            <person name="Brescovit A.D."/>
            <person name="Santos A.J."/>
        </authorList>
    </citation>
    <scope>NUCLEOTIDE SEQUENCE</scope>
</reference>
<gene>
    <name evidence="1" type="primary">TRYP_4</name>
    <name evidence="1" type="ORF">CM83_19798</name>
</gene>
<dbReference type="EMBL" id="GBHO01038013">
    <property type="protein sequence ID" value="JAG05591.1"/>
    <property type="molecule type" value="Transcribed_RNA"/>
</dbReference>
<accession>A0A0A9WE06</accession>
<name>A0A0A9WE06_LYGHE</name>
<dbReference type="EMBL" id="GBRD01008802">
    <property type="protein sequence ID" value="JAG57019.1"/>
    <property type="molecule type" value="Transcribed_RNA"/>
</dbReference>
<evidence type="ECO:0000313" key="1">
    <source>
        <dbReference type="EMBL" id="JAG05591.1"/>
    </source>
</evidence>
<organism evidence="1">
    <name type="scientific">Lygus hesperus</name>
    <name type="common">Western plant bug</name>
    <dbReference type="NCBI Taxonomy" id="30085"/>
    <lineage>
        <taxon>Eukaryota</taxon>
        <taxon>Metazoa</taxon>
        <taxon>Ecdysozoa</taxon>
        <taxon>Arthropoda</taxon>
        <taxon>Hexapoda</taxon>
        <taxon>Insecta</taxon>
        <taxon>Pterygota</taxon>
        <taxon>Neoptera</taxon>
        <taxon>Paraneoptera</taxon>
        <taxon>Hemiptera</taxon>
        <taxon>Heteroptera</taxon>
        <taxon>Panheteroptera</taxon>
        <taxon>Cimicomorpha</taxon>
        <taxon>Miridae</taxon>
        <taxon>Mirini</taxon>
        <taxon>Lygus</taxon>
    </lineage>
</organism>